<feature type="transmembrane region" description="Helical" evidence="8">
    <location>
        <begin position="258"/>
        <end position="276"/>
    </location>
</feature>
<feature type="transmembrane region" description="Helical" evidence="8">
    <location>
        <begin position="136"/>
        <end position="158"/>
    </location>
</feature>
<dbReference type="OrthoDB" id="846150at2"/>
<dbReference type="SUPFAM" id="SSF90123">
    <property type="entry name" value="ABC transporter transmembrane region"/>
    <property type="match status" value="1"/>
</dbReference>
<keyword evidence="7 8" id="KW-0472">Membrane</keyword>
<feature type="domain" description="ABC transporter" evidence="9">
    <location>
        <begin position="315"/>
        <end position="537"/>
    </location>
</feature>
<dbReference type="EMBL" id="CP014504">
    <property type="protein sequence ID" value="AMP97966.1"/>
    <property type="molecule type" value="Genomic_DNA"/>
</dbReference>
<dbReference type="InterPro" id="IPR011527">
    <property type="entry name" value="ABC1_TM_dom"/>
</dbReference>
<dbReference type="GO" id="GO:0043190">
    <property type="term" value="C:ATP-binding cassette (ABC) transporter complex"/>
    <property type="evidence" value="ECO:0007669"/>
    <property type="project" value="TreeGrafter"/>
</dbReference>
<feature type="transmembrane region" description="Helical" evidence="8">
    <location>
        <begin position="42"/>
        <end position="62"/>
    </location>
</feature>
<dbReference type="PATRIC" id="fig|188932.3.peg.1067"/>
<sequence length="537" mass="61479">MIKIKKTNFFFLIIYSLANTFLTLGILYIVNKTVANKELVNNGLAIPFFSFIIFSYLLNIFFQKKIIRISYDFVYDSEINITNSLKDITLIRLNSLGTERIHGILEDIRVFIFLPGVITNTLNSLLLILLCIGYLFSLSIMGAVVIVLLISIISYLYFSMSKKLSAQLLDLRNSNDDFNKFTQDILQGFKELKISAARQYNLSHNFIIPNRNDAKETDIYISNSFSAINVLSQYGLYFIFGVILFVLPFIGIVSIDKVVSFIVILLFMSGPINRIITMQNLYMRIGVSQKRIRKFLKEVDISATSDKQPAVSSPLSFNILEFSHCVFDYDSFTLGPINLTIKKGEVIFIVGGNGSGKSTFINLLTGLYTPSTGKVYLNGGDISNNIEGYQNLLSTIFTDNYIFSQNYDNYQIKKNAKYIEYLKMMEMDSIIKNDDDSSVRRKFSKGQSKRISMILALLEEKPLLILDEWAADQDPHFRKYFYENLIPFLRQQGKTIIAVTHDDKYFKHADRILKFEYGKIIQDIAVEKEEDSAIVNI</sequence>
<dbReference type="InterPro" id="IPR050095">
    <property type="entry name" value="ECF_ABC_transporter_ATP-bd"/>
</dbReference>
<accession>A0A127V9E7</accession>
<dbReference type="SMART" id="SM00382">
    <property type="entry name" value="AAA"/>
    <property type="match status" value="1"/>
</dbReference>
<dbReference type="PANTHER" id="PTHR43553">
    <property type="entry name" value="HEAVY METAL TRANSPORTER"/>
    <property type="match status" value="1"/>
</dbReference>
<evidence type="ECO:0000313" key="11">
    <source>
        <dbReference type="EMBL" id="AMP97966.1"/>
    </source>
</evidence>
<gene>
    <name evidence="11" type="ORF">AY601_1035</name>
</gene>
<feature type="transmembrane region" description="Helical" evidence="8">
    <location>
        <begin position="9"/>
        <end position="30"/>
    </location>
</feature>
<feature type="transmembrane region" description="Helical" evidence="8">
    <location>
        <begin position="110"/>
        <end position="130"/>
    </location>
</feature>
<dbReference type="Proteomes" id="UP000071561">
    <property type="component" value="Chromosome"/>
</dbReference>
<evidence type="ECO:0000256" key="6">
    <source>
        <dbReference type="ARBA" id="ARBA00022989"/>
    </source>
</evidence>
<keyword evidence="4" id="KW-0547">Nucleotide-binding</keyword>
<evidence type="ECO:0000256" key="3">
    <source>
        <dbReference type="ARBA" id="ARBA00022692"/>
    </source>
</evidence>
<dbReference type="AlphaFoldDB" id="A0A127V9E7"/>
<evidence type="ECO:0000256" key="7">
    <source>
        <dbReference type="ARBA" id="ARBA00023136"/>
    </source>
</evidence>
<dbReference type="Gene3D" id="1.20.1560.10">
    <property type="entry name" value="ABC transporter type 1, transmembrane domain"/>
    <property type="match status" value="1"/>
</dbReference>
<dbReference type="PROSITE" id="PS00211">
    <property type="entry name" value="ABC_TRANSPORTER_1"/>
    <property type="match status" value="1"/>
</dbReference>
<reference evidence="11 12" key="1">
    <citation type="submission" date="2016-03" db="EMBL/GenBank/DDBJ databases">
        <title>Complete genome sequence of Pedobacter cryoconitis PAMC 27485.</title>
        <authorList>
            <person name="Lee J."/>
            <person name="Kim O.-S."/>
        </authorList>
    </citation>
    <scope>NUCLEOTIDE SEQUENCE [LARGE SCALE GENOMIC DNA]</scope>
    <source>
        <strain evidence="11 12">PAMC 27485</strain>
    </source>
</reference>
<keyword evidence="6 8" id="KW-1133">Transmembrane helix</keyword>
<evidence type="ECO:0000256" key="8">
    <source>
        <dbReference type="SAM" id="Phobius"/>
    </source>
</evidence>
<dbReference type="Gene3D" id="3.40.50.300">
    <property type="entry name" value="P-loop containing nucleotide triphosphate hydrolases"/>
    <property type="match status" value="1"/>
</dbReference>
<dbReference type="InterPro" id="IPR017871">
    <property type="entry name" value="ABC_transporter-like_CS"/>
</dbReference>
<dbReference type="PANTHER" id="PTHR43553:SF11">
    <property type="entry name" value="ABC TRANSPORTER ATP-BINDING_PERMEASE PROTEIN YOJI"/>
    <property type="match status" value="1"/>
</dbReference>
<keyword evidence="3 8" id="KW-0812">Transmembrane</keyword>
<feature type="transmembrane region" description="Helical" evidence="8">
    <location>
        <begin position="234"/>
        <end position="252"/>
    </location>
</feature>
<protein>
    <submittedName>
        <fullName evidence="11">Cyclic peptide transporter</fullName>
    </submittedName>
</protein>
<dbReference type="InterPro" id="IPR003439">
    <property type="entry name" value="ABC_transporter-like_ATP-bd"/>
</dbReference>
<evidence type="ECO:0000256" key="5">
    <source>
        <dbReference type="ARBA" id="ARBA00022840"/>
    </source>
</evidence>
<dbReference type="InterPro" id="IPR003593">
    <property type="entry name" value="AAA+_ATPase"/>
</dbReference>
<proteinExistence type="predicted"/>
<evidence type="ECO:0000259" key="10">
    <source>
        <dbReference type="PROSITE" id="PS50929"/>
    </source>
</evidence>
<dbReference type="GO" id="GO:0016887">
    <property type="term" value="F:ATP hydrolysis activity"/>
    <property type="evidence" value="ECO:0007669"/>
    <property type="project" value="InterPro"/>
</dbReference>
<feature type="domain" description="ABC transmembrane type-1" evidence="10">
    <location>
        <begin position="9"/>
        <end position="284"/>
    </location>
</feature>
<organism evidence="11 12">
    <name type="scientific">Pedobacter cryoconitis</name>
    <dbReference type="NCBI Taxonomy" id="188932"/>
    <lineage>
        <taxon>Bacteria</taxon>
        <taxon>Pseudomonadati</taxon>
        <taxon>Bacteroidota</taxon>
        <taxon>Sphingobacteriia</taxon>
        <taxon>Sphingobacteriales</taxon>
        <taxon>Sphingobacteriaceae</taxon>
        <taxon>Pedobacter</taxon>
    </lineage>
</organism>
<dbReference type="Pfam" id="PF00005">
    <property type="entry name" value="ABC_tran"/>
    <property type="match status" value="1"/>
</dbReference>
<dbReference type="PROSITE" id="PS50893">
    <property type="entry name" value="ABC_TRANSPORTER_2"/>
    <property type="match status" value="1"/>
</dbReference>
<dbReference type="PROSITE" id="PS50929">
    <property type="entry name" value="ABC_TM1F"/>
    <property type="match status" value="1"/>
</dbReference>
<evidence type="ECO:0000313" key="12">
    <source>
        <dbReference type="Proteomes" id="UP000071561"/>
    </source>
</evidence>
<evidence type="ECO:0000256" key="4">
    <source>
        <dbReference type="ARBA" id="ARBA00022741"/>
    </source>
</evidence>
<keyword evidence="12" id="KW-1185">Reference proteome</keyword>
<evidence type="ECO:0000256" key="2">
    <source>
        <dbReference type="ARBA" id="ARBA00022448"/>
    </source>
</evidence>
<keyword evidence="2" id="KW-0813">Transport</keyword>
<dbReference type="KEGG" id="pcm:AY601_1035"/>
<evidence type="ECO:0000259" key="9">
    <source>
        <dbReference type="PROSITE" id="PS50893"/>
    </source>
</evidence>
<evidence type="ECO:0000256" key="1">
    <source>
        <dbReference type="ARBA" id="ARBA00004651"/>
    </source>
</evidence>
<dbReference type="InterPro" id="IPR027417">
    <property type="entry name" value="P-loop_NTPase"/>
</dbReference>
<keyword evidence="5" id="KW-0067">ATP-binding</keyword>
<dbReference type="GO" id="GO:0140359">
    <property type="term" value="F:ABC-type transporter activity"/>
    <property type="evidence" value="ECO:0007669"/>
    <property type="project" value="InterPro"/>
</dbReference>
<dbReference type="GO" id="GO:0005524">
    <property type="term" value="F:ATP binding"/>
    <property type="evidence" value="ECO:0007669"/>
    <property type="project" value="UniProtKB-KW"/>
</dbReference>
<dbReference type="InterPro" id="IPR036640">
    <property type="entry name" value="ABC1_TM_sf"/>
</dbReference>
<name>A0A127V9E7_9SPHI</name>
<dbReference type="SUPFAM" id="SSF52540">
    <property type="entry name" value="P-loop containing nucleoside triphosphate hydrolases"/>
    <property type="match status" value="1"/>
</dbReference>
<comment type="subcellular location">
    <subcellularLocation>
        <location evidence="1">Cell membrane</location>
        <topology evidence="1">Multi-pass membrane protein</topology>
    </subcellularLocation>
</comment>